<proteinExistence type="predicted"/>
<dbReference type="PANTHER" id="PTHR34071">
    <property type="entry name" value="5-NITROIMIDAZOLE ANTIBIOTICS RESISTANCE PROTEIN, NIMA-FAMILY-RELATED PROTEIN-RELATED"/>
    <property type="match status" value="1"/>
</dbReference>
<dbReference type="EMBL" id="LGCI01000005">
    <property type="protein sequence ID" value="KOY82988.1"/>
    <property type="molecule type" value="Genomic_DNA"/>
</dbReference>
<dbReference type="Pfam" id="PF12900">
    <property type="entry name" value="Pyridox_ox_2"/>
    <property type="match status" value="1"/>
</dbReference>
<dbReference type="InterPro" id="IPR024747">
    <property type="entry name" value="Pyridox_Oxase-rel"/>
</dbReference>
<dbReference type="STRING" id="33935.ADM90_06655"/>
<dbReference type="Proteomes" id="UP000037977">
    <property type="component" value="Unassembled WGS sequence"/>
</dbReference>
<dbReference type="AlphaFoldDB" id="A0A0M9DK06"/>
<evidence type="ECO:0000313" key="1">
    <source>
        <dbReference type="EMBL" id="KOY82988.1"/>
    </source>
</evidence>
<reference evidence="1 2" key="1">
    <citation type="submission" date="2015-07" db="EMBL/GenBank/DDBJ databases">
        <title>Genome sequencing project for genomic taxonomy and phylogenomics of Bacillus-like bacteria.</title>
        <authorList>
            <person name="Liu B."/>
            <person name="Wang J."/>
            <person name="Zhu Y."/>
            <person name="Liu G."/>
            <person name="Chen Q."/>
            <person name="Chen Z."/>
            <person name="Che J."/>
            <person name="Ge C."/>
            <person name="Shi H."/>
            <person name="Pan Z."/>
            <person name="Liu X."/>
        </authorList>
    </citation>
    <scope>NUCLEOTIDE SEQUENCE [LARGE SCALE GENOMIC DNA]</scope>
    <source>
        <strain evidence="1 2">DSM 54</strain>
    </source>
</reference>
<dbReference type="OrthoDB" id="9794935at2"/>
<dbReference type="RefSeq" id="WP_053994229.1">
    <property type="nucleotide sequence ID" value="NZ_CP065643.1"/>
</dbReference>
<protein>
    <submittedName>
        <fullName evidence="1">Pyridoxamine 5-phosphate oxidase</fullName>
    </submittedName>
</protein>
<evidence type="ECO:0000313" key="2">
    <source>
        <dbReference type="Proteomes" id="UP000037977"/>
    </source>
</evidence>
<keyword evidence="2" id="KW-1185">Reference proteome</keyword>
<dbReference type="PANTHER" id="PTHR34071:SF2">
    <property type="entry name" value="FLAVIN-NUCLEOTIDE-BINDING PROTEIN"/>
    <property type="match status" value="1"/>
</dbReference>
<dbReference type="PATRIC" id="fig|33935.3.peg.770"/>
<dbReference type="SUPFAM" id="SSF50475">
    <property type="entry name" value="FMN-binding split barrel"/>
    <property type="match status" value="1"/>
</dbReference>
<name>A0A0M9DK06_9BACI</name>
<sequence length="194" mass="21922">MTTAIRTFKRACTDETQIHKFLREAQTAFLGLVDHSVPYVIPLNYVVKDGIFYFHGANDGRKINIMTANPNACITICENYGTMVDPIPANTDTAYMSVIANGVVEIVRDLDEATVAMQAMLDKYVPGYYQAPLSKTHIDKYQSSLGSKTLVFKIKPTTMTVKEHKLNEQMQYYRGRVVTQDINRKSNEEPIKTT</sequence>
<organism evidence="1 2">
    <name type="scientific">Lysinibacillus macroides</name>
    <dbReference type="NCBI Taxonomy" id="33935"/>
    <lineage>
        <taxon>Bacteria</taxon>
        <taxon>Bacillati</taxon>
        <taxon>Bacillota</taxon>
        <taxon>Bacilli</taxon>
        <taxon>Bacillales</taxon>
        <taxon>Bacillaceae</taxon>
        <taxon>Lysinibacillus</taxon>
    </lineage>
</organism>
<dbReference type="Gene3D" id="2.30.110.10">
    <property type="entry name" value="Electron Transport, Fmn-binding Protein, Chain A"/>
    <property type="match status" value="1"/>
</dbReference>
<gene>
    <name evidence="1" type="ORF">ADM90_06655</name>
</gene>
<dbReference type="InterPro" id="IPR012349">
    <property type="entry name" value="Split_barrel_FMN-bd"/>
</dbReference>
<accession>A0A0M9DK06</accession>
<comment type="caution">
    <text evidence="1">The sequence shown here is derived from an EMBL/GenBank/DDBJ whole genome shotgun (WGS) entry which is preliminary data.</text>
</comment>